<gene>
    <name evidence="1" type="ORF">R1flu_022983</name>
</gene>
<reference evidence="1 2" key="1">
    <citation type="submission" date="2024-09" db="EMBL/GenBank/DDBJ databases">
        <title>Chromosome-scale assembly of Riccia fluitans.</title>
        <authorList>
            <person name="Paukszto L."/>
            <person name="Sawicki J."/>
            <person name="Karawczyk K."/>
            <person name="Piernik-Szablinska J."/>
            <person name="Szczecinska M."/>
            <person name="Mazdziarz M."/>
        </authorList>
    </citation>
    <scope>NUCLEOTIDE SEQUENCE [LARGE SCALE GENOMIC DNA]</scope>
    <source>
        <strain evidence="1">Rf_01</strain>
        <tissue evidence="1">Aerial parts of the thallus</tissue>
    </source>
</reference>
<comment type="caution">
    <text evidence="1">The sequence shown here is derived from an EMBL/GenBank/DDBJ whole genome shotgun (WGS) entry which is preliminary data.</text>
</comment>
<name>A0ABD1XTR7_9MARC</name>
<evidence type="ECO:0000313" key="1">
    <source>
        <dbReference type="EMBL" id="KAL2611291.1"/>
    </source>
</evidence>
<dbReference type="EMBL" id="JBHFFA010000007">
    <property type="protein sequence ID" value="KAL2611291.1"/>
    <property type="molecule type" value="Genomic_DNA"/>
</dbReference>
<protein>
    <submittedName>
        <fullName evidence="1">Uncharacterized protein</fullName>
    </submittedName>
</protein>
<dbReference type="Proteomes" id="UP001605036">
    <property type="component" value="Unassembled WGS sequence"/>
</dbReference>
<evidence type="ECO:0000313" key="2">
    <source>
        <dbReference type="Proteomes" id="UP001605036"/>
    </source>
</evidence>
<dbReference type="AlphaFoldDB" id="A0ABD1XTR7"/>
<accession>A0ABD1XTR7</accession>
<sequence length="108" mass="11413">MGTLDVQFWGTYPPKTIHPGTAGGPDTYTTFVHYATGTQPTVDSLNEATVAASPPKRVTKCRRPVPLRTMIAAAGLPSIIPGPMCIRKSPSHQLIGMAPAAPITSFLL</sequence>
<organism evidence="1 2">
    <name type="scientific">Riccia fluitans</name>
    <dbReference type="NCBI Taxonomy" id="41844"/>
    <lineage>
        <taxon>Eukaryota</taxon>
        <taxon>Viridiplantae</taxon>
        <taxon>Streptophyta</taxon>
        <taxon>Embryophyta</taxon>
        <taxon>Marchantiophyta</taxon>
        <taxon>Marchantiopsida</taxon>
        <taxon>Marchantiidae</taxon>
        <taxon>Marchantiales</taxon>
        <taxon>Ricciaceae</taxon>
        <taxon>Riccia</taxon>
    </lineage>
</organism>
<proteinExistence type="predicted"/>
<keyword evidence="2" id="KW-1185">Reference proteome</keyword>